<protein>
    <recommendedName>
        <fullName evidence="4">RxLR effector protein</fullName>
    </recommendedName>
</protein>
<evidence type="ECO:0008006" key="4">
    <source>
        <dbReference type="Google" id="ProtNLM"/>
    </source>
</evidence>
<dbReference type="EMBL" id="QXFV01002635">
    <property type="protein sequence ID" value="KAE8985191.1"/>
    <property type="molecule type" value="Genomic_DNA"/>
</dbReference>
<keyword evidence="1" id="KW-0732">Signal</keyword>
<reference evidence="2 3" key="1">
    <citation type="submission" date="2018-09" db="EMBL/GenBank/DDBJ databases">
        <title>Genomic investigation of the strawberry pathogen Phytophthora fragariae indicates pathogenicity is determined by transcriptional variation in three key races.</title>
        <authorList>
            <person name="Adams T.M."/>
            <person name="Armitage A.D."/>
            <person name="Sobczyk M.K."/>
            <person name="Bates H.J."/>
            <person name="Dunwell J.M."/>
            <person name="Nellist C.F."/>
            <person name="Harrison R.J."/>
        </authorList>
    </citation>
    <scope>NUCLEOTIDE SEQUENCE [LARGE SCALE GENOMIC DNA]</scope>
    <source>
        <strain evidence="2 3">SCRP249</strain>
    </source>
</reference>
<name>A0A6A3ISW3_9STRA</name>
<sequence>MGSLILLFVCAPLFIVPAGRTYSHNVLHARRPSKYKCHIRRPWPRGWYRPGRTGGDVQYDC</sequence>
<feature type="chain" id="PRO_5025607145" description="RxLR effector protein" evidence="1">
    <location>
        <begin position="22"/>
        <end position="61"/>
    </location>
</feature>
<accession>A0A6A3ISW3</accession>
<proteinExistence type="predicted"/>
<evidence type="ECO:0000256" key="1">
    <source>
        <dbReference type="SAM" id="SignalP"/>
    </source>
</evidence>
<gene>
    <name evidence="2" type="ORF">PR001_g22961</name>
</gene>
<feature type="signal peptide" evidence="1">
    <location>
        <begin position="1"/>
        <end position="21"/>
    </location>
</feature>
<evidence type="ECO:0000313" key="2">
    <source>
        <dbReference type="EMBL" id="KAE8985191.1"/>
    </source>
</evidence>
<dbReference type="Proteomes" id="UP000429607">
    <property type="component" value="Unassembled WGS sequence"/>
</dbReference>
<evidence type="ECO:0000313" key="3">
    <source>
        <dbReference type="Proteomes" id="UP000429607"/>
    </source>
</evidence>
<dbReference type="AlphaFoldDB" id="A0A6A3ISW3"/>
<comment type="caution">
    <text evidence="2">The sequence shown here is derived from an EMBL/GenBank/DDBJ whole genome shotgun (WGS) entry which is preliminary data.</text>
</comment>
<organism evidence="2 3">
    <name type="scientific">Phytophthora rubi</name>
    <dbReference type="NCBI Taxonomy" id="129364"/>
    <lineage>
        <taxon>Eukaryota</taxon>
        <taxon>Sar</taxon>
        <taxon>Stramenopiles</taxon>
        <taxon>Oomycota</taxon>
        <taxon>Peronosporomycetes</taxon>
        <taxon>Peronosporales</taxon>
        <taxon>Peronosporaceae</taxon>
        <taxon>Phytophthora</taxon>
    </lineage>
</organism>